<dbReference type="PROSITE" id="PS50928">
    <property type="entry name" value="ABC_TM1"/>
    <property type="match status" value="1"/>
</dbReference>
<gene>
    <name evidence="9" type="primary">yurM</name>
    <name evidence="9" type="ORF">Lac1_05160</name>
</gene>
<feature type="transmembrane region" description="Helical" evidence="7">
    <location>
        <begin position="135"/>
        <end position="158"/>
    </location>
</feature>
<evidence type="ECO:0000259" key="8">
    <source>
        <dbReference type="PROSITE" id="PS50928"/>
    </source>
</evidence>
<dbReference type="PANTHER" id="PTHR32243:SF18">
    <property type="entry name" value="INNER MEMBRANE ABC TRANSPORTER PERMEASE PROTEIN YCJP"/>
    <property type="match status" value="1"/>
</dbReference>
<dbReference type="Pfam" id="PF00528">
    <property type="entry name" value="BPD_transp_1"/>
    <property type="match status" value="1"/>
</dbReference>
<feature type="transmembrane region" description="Helical" evidence="7">
    <location>
        <begin position="102"/>
        <end position="123"/>
    </location>
</feature>
<dbReference type="RefSeq" id="WP_256194093.1">
    <property type="nucleotide sequence ID" value="NZ_AP027742.1"/>
</dbReference>
<dbReference type="PANTHER" id="PTHR32243">
    <property type="entry name" value="MALTOSE TRANSPORT SYSTEM PERMEASE-RELATED"/>
    <property type="match status" value="1"/>
</dbReference>
<dbReference type="SUPFAM" id="SSF161098">
    <property type="entry name" value="MetI-like"/>
    <property type="match status" value="1"/>
</dbReference>
<comment type="subcellular location">
    <subcellularLocation>
        <location evidence="1 7">Cell membrane</location>
        <topology evidence="1 7">Multi-pass membrane protein</topology>
    </subcellularLocation>
</comment>
<evidence type="ECO:0000256" key="7">
    <source>
        <dbReference type="RuleBase" id="RU363032"/>
    </source>
</evidence>
<feature type="domain" description="ABC transmembrane type-1" evidence="8">
    <location>
        <begin position="67"/>
        <end position="258"/>
    </location>
</feature>
<feature type="transmembrane region" description="Helical" evidence="7">
    <location>
        <begin position="179"/>
        <end position="204"/>
    </location>
</feature>
<feature type="transmembrane region" description="Helical" evidence="7">
    <location>
        <begin position="9"/>
        <end position="30"/>
    </location>
</feature>
<reference evidence="10" key="1">
    <citation type="journal article" date="2023" name="Int. J. Syst. Evol. Microbiol.">
        <title>Claveliimonas bilis gen. nov., sp. nov., deoxycholic acid-producing bacteria isolated from human faeces, and reclassification of Sellimonas monacensis Zenner et al. 2021 as Claveliimonas monacensis comb. nov.</title>
        <authorList>
            <person name="Hisatomi A."/>
            <person name="Kastawa N.W.E.P.G."/>
            <person name="Song I."/>
            <person name="Ohkuma M."/>
            <person name="Fukiya S."/>
            <person name="Sakamoto M."/>
        </authorList>
    </citation>
    <scope>NUCLEOTIDE SEQUENCE [LARGE SCALE GENOMIC DNA]</scope>
    <source>
        <strain evidence="10">12BBH14</strain>
    </source>
</reference>
<protein>
    <submittedName>
        <fullName evidence="9">ABC transporter permease protein YurM</fullName>
    </submittedName>
</protein>
<dbReference type="CDD" id="cd06261">
    <property type="entry name" value="TM_PBP2"/>
    <property type="match status" value="1"/>
</dbReference>
<accession>A0ABM8I0X6</accession>
<evidence type="ECO:0000256" key="3">
    <source>
        <dbReference type="ARBA" id="ARBA00022475"/>
    </source>
</evidence>
<evidence type="ECO:0000256" key="5">
    <source>
        <dbReference type="ARBA" id="ARBA00022989"/>
    </source>
</evidence>
<dbReference type="InterPro" id="IPR000515">
    <property type="entry name" value="MetI-like"/>
</dbReference>
<keyword evidence="6 7" id="KW-0472">Membrane</keyword>
<evidence type="ECO:0000256" key="6">
    <source>
        <dbReference type="ARBA" id="ARBA00023136"/>
    </source>
</evidence>
<keyword evidence="10" id="KW-1185">Reference proteome</keyword>
<keyword evidence="5 7" id="KW-1133">Transmembrane helix</keyword>
<dbReference type="EMBL" id="AP027742">
    <property type="protein sequence ID" value="BDZ76333.1"/>
    <property type="molecule type" value="Genomic_DNA"/>
</dbReference>
<keyword evidence="2 7" id="KW-0813">Transport</keyword>
<evidence type="ECO:0000256" key="2">
    <source>
        <dbReference type="ARBA" id="ARBA00022448"/>
    </source>
</evidence>
<evidence type="ECO:0000313" key="10">
    <source>
        <dbReference type="Proteomes" id="UP001305815"/>
    </source>
</evidence>
<keyword evidence="3" id="KW-1003">Cell membrane</keyword>
<evidence type="ECO:0000256" key="1">
    <source>
        <dbReference type="ARBA" id="ARBA00004651"/>
    </source>
</evidence>
<dbReference type="InterPro" id="IPR050901">
    <property type="entry name" value="BP-dep_ABC_trans_perm"/>
</dbReference>
<feature type="transmembrane region" description="Helical" evidence="7">
    <location>
        <begin position="237"/>
        <end position="258"/>
    </location>
</feature>
<evidence type="ECO:0000313" key="9">
    <source>
        <dbReference type="EMBL" id="BDZ76333.1"/>
    </source>
</evidence>
<comment type="similarity">
    <text evidence="7">Belongs to the binding-protein-dependent transport system permease family.</text>
</comment>
<dbReference type="InterPro" id="IPR035906">
    <property type="entry name" value="MetI-like_sf"/>
</dbReference>
<dbReference type="Gene3D" id="1.10.3720.10">
    <property type="entry name" value="MetI-like"/>
    <property type="match status" value="1"/>
</dbReference>
<organism evidence="9 10">
    <name type="scientific">Claveliimonas bilis</name>
    <dbReference type="NCBI Taxonomy" id="3028070"/>
    <lineage>
        <taxon>Bacteria</taxon>
        <taxon>Bacillati</taxon>
        <taxon>Bacillota</taxon>
        <taxon>Clostridia</taxon>
        <taxon>Lachnospirales</taxon>
        <taxon>Lachnospiraceae</taxon>
        <taxon>Claveliimonas</taxon>
    </lineage>
</organism>
<dbReference type="Proteomes" id="UP001305815">
    <property type="component" value="Chromosome"/>
</dbReference>
<keyword evidence="4 7" id="KW-0812">Transmembrane</keyword>
<sequence>MKKKAEKIVIYTLLILFAIVIIAPLIWVVITGFKTNQELFLETWSLPEEWKIENYIDAWESGIGTYLKNSVIVTVGGTVLATFLSCLAAYPLSRLHFTTKRLFVLLIMGGLMLAPQSSVISLYRMAREMHLYDTLTGLILINAAFRIPFSTFLIMTFYKGISKSLDESAIIDGAKTRQIFWKIMMPLSKPIIASSAIVCVRAIWNELMFANVMLTSSAKKTIPVGLVNMQGMTTTNWTVLMAGMVIASVPLIVIFLVLQKQFIRGLTAGSVKG</sequence>
<proteinExistence type="inferred from homology"/>
<evidence type="ECO:0000256" key="4">
    <source>
        <dbReference type="ARBA" id="ARBA00022692"/>
    </source>
</evidence>
<name>A0ABM8I0X6_9FIRM</name>
<feature type="transmembrane region" description="Helical" evidence="7">
    <location>
        <begin position="71"/>
        <end position="90"/>
    </location>
</feature>